<evidence type="ECO:0000313" key="2">
    <source>
        <dbReference type="EMBL" id="SVD13580.1"/>
    </source>
</evidence>
<feature type="non-terminal residue" evidence="2">
    <location>
        <position position="179"/>
    </location>
</feature>
<dbReference type="SUPFAM" id="SSF53448">
    <property type="entry name" value="Nucleotide-diphospho-sugar transferases"/>
    <property type="match status" value="1"/>
</dbReference>
<feature type="domain" description="Nucleotidyl transferase" evidence="1">
    <location>
        <begin position="2"/>
        <end position="121"/>
    </location>
</feature>
<organism evidence="2">
    <name type="scientific">marine metagenome</name>
    <dbReference type="NCBI Taxonomy" id="408172"/>
    <lineage>
        <taxon>unclassified sequences</taxon>
        <taxon>metagenomes</taxon>
        <taxon>ecological metagenomes</taxon>
    </lineage>
</organism>
<dbReference type="InterPro" id="IPR005835">
    <property type="entry name" value="NTP_transferase_dom"/>
</dbReference>
<evidence type="ECO:0000259" key="1">
    <source>
        <dbReference type="Pfam" id="PF00483"/>
    </source>
</evidence>
<dbReference type="Gene3D" id="3.90.550.10">
    <property type="entry name" value="Spore Coat Polysaccharide Biosynthesis Protein SpsA, Chain A"/>
    <property type="match status" value="1"/>
</dbReference>
<dbReference type="InterPro" id="IPR029044">
    <property type="entry name" value="Nucleotide-diphossugar_trans"/>
</dbReference>
<dbReference type="InterPro" id="IPR013446">
    <property type="entry name" value="G1P_cyt_trans-like"/>
</dbReference>
<proteinExistence type="predicted"/>
<dbReference type="AlphaFoldDB" id="A0A382SUI2"/>
<accession>A0A382SUI2</accession>
<dbReference type="Pfam" id="PF00483">
    <property type="entry name" value="NTP_transferase"/>
    <property type="match status" value="1"/>
</dbReference>
<name>A0A382SUI2_9ZZZZ</name>
<dbReference type="PANTHER" id="PTHR47183">
    <property type="entry name" value="GLUCOSE-1-PHOSPHATE CYTIDYLYLTRANSFERASE-RELATED"/>
    <property type="match status" value="1"/>
</dbReference>
<sequence length="179" mass="21124">MKPYTDNTPKPMIFCDGKPFLWYIMQQLFDQGVRRFILLTGYLSEQIEEYFGNGELWNWDIQYSKGPVDWDTGKRVWEARNKLDDLFLLLYSDNFTPFPLDKVYSVHNKNQTSLTFMAASKNPGNISLDKLGFVQQYDNHRSSLDLDYVEIGYMIIEKDKTLSFYENPECSFSSILQRM</sequence>
<protein>
    <recommendedName>
        <fullName evidence="1">Nucleotidyl transferase domain-containing protein</fullName>
    </recommendedName>
</protein>
<reference evidence="2" key="1">
    <citation type="submission" date="2018-05" db="EMBL/GenBank/DDBJ databases">
        <authorList>
            <person name="Lanie J.A."/>
            <person name="Ng W.-L."/>
            <person name="Kazmierczak K.M."/>
            <person name="Andrzejewski T.M."/>
            <person name="Davidsen T.M."/>
            <person name="Wayne K.J."/>
            <person name="Tettelin H."/>
            <person name="Glass J.I."/>
            <person name="Rusch D."/>
            <person name="Podicherti R."/>
            <person name="Tsui H.-C.T."/>
            <person name="Winkler M.E."/>
        </authorList>
    </citation>
    <scope>NUCLEOTIDE SEQUENCE</scope>
</reference>
<gene>
    <name evidence="2" type="ORF">METZ01_LOCUS366434</name>
</gene>
<dbReference type="GO" id="GO:0047343">
    <property type="term" value="F:glucose-1-phosphate cytidylyltransferase activity"/>
    <property type="evidence" value="ECO:0007669"/>
    <property type="project" value="InterPro"/>
</dbReference>
<dbReference type="EMBL" id="UINC01131712">
    <property type="protein sequence ID" value="SVD13580.1"/>
    <property type="molecule type" value="Genomic_DNA"/>
</dbReference>